<organism evidence="3 4">
    <name type="scientific">Candidatus Gottesmanbacteria bacterium RIFCSPHIGHO2_01_FULL_46_14</name>
    <dbReference type="NCBI Taxonomy" id="1798380"/>
    <lineage>
        <taxon>Bacteria</taxon>
        <taxon>Candidatus Gottesmaniibacteriota</taxon>
    </lineage>
</organism>
<dbReference type="Pfam" id="PF02604">
    <property type="entry name" value="PhdYeFM_antitox"/>
    <property type="match status" value="1"/>
</dbReference>
<name>A0A1F5ZN87_9BACT</name>
<gene>
    <name evidence="3" type="ORF">A2875_03625</name>
</gene>
<proteinExistence type="inferred from homology"/>
<evidence type="ECO:0000256" key="2">
    <source>
        <dbReference type="RuleBase" id="RU362080"/>
    </source>
</evidence>
<comment type="similarity">
    <text evidence="1 2">Belongs to the phD/YefM antitoxin family.</text>
</comment>
<sequence length="101" mass="11867">MMTLSATDARNRFFELLNLAMYKGEEFLVEKDGKPAMRLLPPEEKKSPEKIKATLAEFRKVFARSAKRKYWSVLDTPAWKRNERKYLENISKGILRGQDRS</sequence>
<dbReference type="InterPro" id="IPR006442">
    <property type="entry name" value="Antitoxin_Phd/YefM"/>
</dbReference>
<evidence type="ECO:0000313" key="3">
    <source>
        <dbReference type="EMBL" id="OGG13833.1"/>
    </source>
</evidence>
<dbReference type="Proteomes" id="UP000177416">
    <property type="component" value="Unassembled WGS sequence"/>
</dbReference>
<dbReference type="InterPro" id="IPR036165">
    <property type="entry name" value="YefM-like_sf"/>
</dbReference>
<protein>
    <recommendedName>
        <fullName evidence="2">Antitoxin</fullName>
    </recommendedName>
</protein>
<dbReference type="AlphaFoldDB" id="A0A1F5ZN87"/>
<dbReference type="Gene3D" id="3.40.1620.10">
    <property type="entry name" value="YefM-like domain"/>
    <property type="match status" value="1"/>
</dbReference>
<evidence type="ECO:0000313" key="4">
    <source>
        <dbReference type="Proteomes" id="UP000177416"/>
    </source>
</evidence>
<dbReference type="EMBL" id="MFJJ01000031">
    <property type="protein sequence ID" value="OGG13833.1"/>
    <property type="molecule type" value="Genomic_DNA"/>
</dbReference>
<evidence type="ECO:0000256" key="1">
    <source>
        <dbReference type="ARBA" id="ARBA00009981"/>
    </source>
</evidence>
<accession>A0A1F5ZN87</accession>
<comment type="caution">
    <text evidence="3">The sequence shown here is derived from an EMBL/GenBank/DDBJ whole genome shotgun (WGS) entry which is preliminary data.</text>
</comment>
<comment type="function">
    <text evidence="2">Antitoxin component of a type II toxin-antitoxin (TA) system.</text>
</comment>
<dbReference type="NCBIfam" id="TIGR01552">
    <property type="entry name" value="phd_fam"/>
    <property type="match status" value="1"/>
</dbReference>
<dbReference type="SUPFAM" id="SSF143120">
    <property type="entry name" value="YefM-like"/>
    <property type="match status" value="1"/>
</dbReference>
<reference evidence="3 4" key="1">
    <citation type="journal article" date="2016" name="Nat. Commun.">
        <title>Thousands of microbial genomes shed light on interconnected biogeochemical processes in an aquifer system.</title>
        <authorList>
            <person name="Anantharaman K."/>
            <person name="Brown C.T."/>
            <person name="Hug L.A."/>
            <person name="Sharon I."/>
            <person name="Castelle C.J."/>
            <person name="Probst A.J."/>
            <person name="Thomas B.C."/>
            <person name="Singh A."/>
            <person name="Wilkins M.J."/>
            <person name="Karaoz U."/>
            <person name="Brodie E.L."/>
            <person name="Williams K.H."/>
            <person name="Hubbard S.S."/>
            <person name="Banfield J.F."/>
        </authorList>
    </citation>
    <scope>NUCLEOTIDE SEQUENCE [LARGE SCALE GENOMIC DNA]</scope>
</reference>